<dbReference type="GO" id="GO:0004252">
    <property type="term" value="F:serine-type endopeptidase activity"/>
    <property type="evidence" value="ECO:0007669"/>
    <property type="project" value="InterPro"/>
</dbReference>
<dbReference type="PANTHER" id="PTHR24253">
    <property type="entry name" value="TRANSMEMBRANE PROTEASE SERINE"/>
    <property type="match status" value="1"/>
</dbReference>
<feature type="chain" id="PRO_5010379343" evidence="4">
    <location>
        <begin position="17"/>
        <end position="539"/>
    </location>
</feature>
<gene>
    <name evidence="6" type="ORF">AYI70_g10171</name>
</gene>
<dbReference type="PANTHER" id="PTHR24253:SF103">
    <property type="entry name" value="TRANSMEMBRANE PROTEASE SERINE 7"/>
    <property type="match status" value="1"/>
</dbReference>
<evidence type="ECO:0000256" key="3">
    <source>
        <dbReference type="SAM" id="MobiDB-lite"/>
    </source>
</evidence>
<dbReference type="PROSITE" id="PS50240">
    <property type="entry name" value="TRYPSIN_DOM"/>
    <property type="match status" value="1"/>
</dbReference>
<feature type="compositionally biased region" description="Low complexity" evidence="3">
    <location>
        <begin position="291"/>
        <end position="383"/>
    </location>
</feature>
<name>A0A1R1X7S2_9FUNG</name>
<evidence type="ECO:0000256" key="1">
    <source>
        <dbReference type="ARBA" id="ARBA00023157"/>
    </source>
</evidence>
<protein>
    <submittedName>
        <fullName evidence="6">Prothrombin</fullName>
    </submittedName>
</protein>
<evidence type="ECO:0000313" key="7">
    <source>
        <dbReference type="Proteomes" id="UP000187283"/>
    </source>
</evidence>
<dbReference type="AlphaFoldDB" id="A0A1R1X7S2"/>
<proteinExistence type="predicted"/>
<dbReference type="PRINTS" id="PR00722">
    <property type="entry name" value="CHYMOTRYPSIN"/>
</dbReference>
<dbReference type="CDD" id="cd00190">
    <property type="entry name" value="Tryp_SPc"/>
    <property type="match status" value="1"/>
</dbReference>
<evidence type="ECO:0000256" key="4">
    <source>
        <dbReference type="SAM" id="SignalP"/>
    </source>
</evidence>
<dbReference type="InterPro" id="IPR009003">
    <property type="entry name" value="Peptidase_S1_PA"/>
</dbReference>
<organism evidence="6 7">
    <name type="scientific">Smittium culicis</name>
    <dbReference type="NCBI Taxonomy" id="133412"/>
    <lineage>
        <taxon>Eukaryota</taxon>
        <taxon>Fungi</taxon>
        <taxon>Fungi incertae sedis</taxon>
        <taxon>Zoopagomycota</taxon>
        <taxon>Kickxellomycotina</taxon>
        <taxon>Harpellomycetes</taxon>
        <taxon>Harpellales</taxon>
        <taxon>Legeriomycetaceae</taxon>
        <taxon>Smittium</taxon>
    </lineage>
</organism>
<keyword evidence="2" id="KW-0720">Serine protease</keyword>
<sequence length="539" mass="57951">MKIAAYSLLICSTLSASIPTRDPIIKRINGGTNAEISEYPYIANFDIYNASGRVVDGCGASLITSRHVLTAAHCFHYSMAGVYNASDIVVNYANINFDFFTINEKNVKSYTKHPNFNWGGARINDIAIIELKEPVDTSVTSFAKIYDLPIVEGSVATVAGWGDLSMSYPGTLEKADIIISNSSECLARNDDWNGNNGDSGGPLSLLNLPGSPQMGVVSFGDSILRPIVCEDINSFNFYTNVFYLIDFITQTVGVPKELLLYSTEGTLEEKDLAIQKITGFKRDAEVQPEISSSSSSESSSESSTESSSVTSSESSSVTSSESSSVTSSESSSVTSSESSSVTSSESSGVTSTESSSVSSTESSSVSSTESSSVTSTESSSVTSLSPAVCNDDSVYKNFIITSSPNNKMYDLNNPIMLPCAGKNFVISFAVDSNTDTYIAFTDQQGYYSPGGITEILLGLQSGRYTSFSGKKFQAPSKRSGLEKRETNYVNIYLRDQTLSVYVDAELKFETKKNKNIISQLYLAPFKGRAGYSNIGARTL</sequence>
<keyword evidence="1" id="KW-1015">Disulfide bond</keyword>
<dbReference type="SUPFAM" id="SSF50494">
    <property type="entry name" value="Trypsin-like serine proteases"/>
    <property type="match status" value="1"/>
</dbReference>
<dbReference type="OrthoDB" id="6380398at2759"/>
<dbReference type="Pfam" id="PF00089">
    <property type="entry name" value="Trypsin"/>
    <property type="match status" value="1"/>
</dbReference>
<dbReference type="InterPro" id="IPR001314">
    <property type="entry name" value="Peptidase_S1A"/>
</dbReference>
<feature type="signal peptide" evidence="4">
    <location>
        <begin position="1"/>
        <end position="16"/>
    </location>
</feature>
<dbReference type="Gene3D" id="2.40.10.10">
    <property type="entry name" value="Trypsin-like serine proteases"/>
    <property type="match status" value="1"/>
</dbReference>
<accession>A0A1R1X7S2</accession>
<dbReference type="PROSITE" id="PS00134">
    <property type="entry name" value="TRYPSIN_HIS"/>
    <property type="match status" value="1"/>
</dbReference>
<evidence type="ECO:0000313" key="6">
    <source>
        <dbReference type="EMBL" id="OMJ10683.1"/>
    </source>
</evidence>
<keyword evidence="2" id="KW-0645">Protease</keyword>
<dbReference type="SMART" id="SM00020">
    <property type="entry name" value="Tryp_SPc"/>
    <property type="match status" value="1"/>
</dbReference>
<reference evidence="6 7" key="1">
    <citation type="submission" date="2017-01" db="EMBL/GenBank/DDBJ databases">
        <authorList>
            <person name="Mah S.A."/>
            <person name="Swanson W.J."/>
            <person name="Moy G.W."/>
            <person name="Vacquier V.D."/>
        </authorList>
    </citation>
    <scope>NUCLEOTIDE SEQUENCE [LARGE SCALE GENOMIC DNA]</scope>
    <source>
        <strain evidence="6 7">GSMNP</strain>
    </source>
</reference>
<dbReference type="InterPro" id="IPR043504">
    <property type="entry name" value="Peptidase_S1_PA_chymotrypsin"/>
</dbReference>
<feature type="region of interest" description="Disordered" evidence="3">
    <location>
        <begin position="284"/>
        <end position="385"/>
    </location>
</feature>
<dbReference type="PROSITE" id="PS00135">
    <property type="entry name" value="TRYPSIN_SER"/>
    <property type="match status" value="1"/>
</dbReference>
<keyword evidence="4" id="KW-0732">Signal</keyword>
<dbReference type="InterPro" id="IPR033116">
    <property type="entry name" value="TRYPSIN_SER"/>
</dbReference>
<keyword evidence="7" id="KW-1185">Reference proteome</keyword>
<dbReference type="Proteomes" id="UP000187283">
    <property type="component" value="Unassembled WGS sequence"/>
</dbReference>
<feature type="domain" description="Peptidase S1" evidence="5">
    <location>
        <begin position="28"/>
        <end position="253"/>
    </location>
</feature>
<dbReference type="GO" id="GO:0006508">
    <property type="term" value="P:proteolysis"/>
    <property type="evidence" value="ECO:0007669"/>
    <property type="project" value="UniProtKB-KW"/>
</dbReference>
<dbReference type="InterPro" id="IPR018114">
    <property type="entry name" value="TRYPSIN_HIS"/>
</dbReference>
<dbReference type="EMBL" id="LSSN01004883">
    <property type="protein sequence ID" value="OMJ10683.1"/>
    <property type="molecule type" value="Genomic_DNA"/>
</dbReference>
<evidence type="ECO:0000256" key="2">
    <source>
        <dbReference type="RuleBase" id="RU363034"/>
    </source>
</evidence>
<keyword evidence="2" id="KW-0378">Hydrolase</keyword>
<dbReference type="STRING" id="133412.A0A1R1X7S2"/>
<comment type="caution">
    <text evidence="6">The sequence shown here is derived from an EMBL/GenBank/DDBJ whole genome shotgun (WGS) entry which is preliminary data.</text>
</comment>
<dbReference type="InterPro" id="IPR001254">
    <property type="entry name" value="Trypsin_dom"/>
</dbReference>
<evidence type="ECO:0000259" key="5">
    <source>
        <dbReference type="PROSITE" id="PS50240"/>
    </source>
</evidence>